<organism evidence="1 2">
    <name type="scientific">Haemophilus pittmaniae HK 85</name>
    <dbReference type="NCBI Taxonomy" id="1035188"/>
    <lineage>
        <taxon>Bacteria</taxon>
        <taxon>Pseudomonadati</taxon>
        <taxon>Pseudomonadota</taxon>
        <taxon>Gammaproteobacteria</taxon>
        <taxon>Pasteurellales</taxon>
        <taxon>Pasteurellaceae</taxon>
        <taxon>Haemophilus</taxon>
    </lineage>
</organism>
<evidence type="ECO:0000313" key="2">
    <source>
        <dbReference type="Proteomes" id="UP000006235"/>
    </source>
</evidence>
<comment type="caution">
    <text evidence="1">The sequence shown here is derived from an EMBL/GenBank/DDBJ whole genome shotgun (WGS) entry which is preliminary data.</text>
</comment>
<dbReference type="EMBL" id="AFUV01000003">
    <property type="protein sequence ID" value="EGV07632.1"/>
    <property type="molecule type" value="Genomic_DNA"/>
</dbReference>
<dbReference type="InterPro" id="IPR029068">
    <property type="entry name" value="Glyas_Bleomycin-R_OHBP_Dase"/>
</dbReference>
<dbReference type="STRING" id="1035188.HMPREF9952_0883"/>
<accession>F9Q604</accession>
<sequence>MTKIGGYDTFFCLFSQSRRVENAAKYRKSFSFLTPLAEFEEKVLQLAQTMGVNLADYQIDHLALRANSTEKAKNWLTALTKYGRILSDNIVNGRPIYIVQLDKPLQFAAQAVDIIELPFPKDKQYPQETWEHIEIVMPFLANESTEQWINRINNLFCGRIYIN</sequence>
<proteinExistence type="predicted"/>
<name>F9Q604_9PAST</name>
<dbReference type="SUPFAM" id="SSF54593">
    <property type="entry name" value="Glyoxalase/Bleomycin resistance protein/Dihydroxybiphenyl dioxygenase"/>
    <property type="match status" value="1"/>
</dbReference>
<dbReference type="Gene3D" id="3.10.180.10">
    <property type="entry name" value="2,3-Dihydroxybiphenyl 1,2-Dioxygenase, domain 1"/>
    <property type="match status" value="1"/>
</dbReference>
<dbReference type="GO" id="GO:0005829">
    <property type="term" value="C:cytosol"/>
    <property type="evidence" value="ECO:0007669"/>
    <property type="project" value="TreeGrafter"/>
</dbReference>
<dbReference type="Proteomes" id="UP000006235">
    <property type="component" value="Unassembled WGS sequence"/>
</dbReference>
<dbReference type="PANTHER" id="PTHR37519">
    <property type="match status" value="1"/>
</dbReference>
<evidence type="ECO:0000313" key="1">
    <source>
        <dbReference type="EMBL" id="EGV07632.1"/>
    </source>
</evidence>
<gene>
    <name evidence="1" type="ORF">HMPREF9952_0883</name>
</gene>
<dbReference type="InterPro" id="IPR010393">
    <property type="entry name" value="DUF991_YecM-like"/>
</dbReference>
<dbReference type="AlphaFoldDB" id="F9Q604"/>
<reference evidence="1 2" key="1">
    <citation type="submission" date="2011-07" db="EMBL/GenBank/DDBJ databases">
        <authorList>
            <person name="Harkins D.M."/>
            <person name="Madupu R."/>
            <person name="Durkin A.S."/>
            <person name="Torralba M."/>
            <person name="Methe B."/>
            <person name="Sutton G.G."/>
            <person name="Nelson K.E."/>
        </authorList>
    </citation>
    <scope>NUCLEOTIDE SEQUENCE [LARGE SCALE GENOMIC DNA]</scope>
    <source>
        <strain evidence="1 2">HK 85</strain>
    </source>
</reference>
<protein>
    <submittedName>
        <fullName evidence="1">YecM protein</fullName>
    </submittedName>
</protein>
<dbReference type="PANTHER" id="PTHR37519:SF1">
    <property type="entry name" value="DIHYDROXYBIPHENYL DIOXYGENASE DOMAIN-CONTAINING PROTEIN"/>
    <property type="match status" value="1"/>
</dbReference>
<dbReference type="Pfam" id="PF06185">
    <property type="entry name" value="YecM"/>
    <property type="match status" value="1"/>
</dbReference>